<dbReference type="EMBL" id="KV700123">
    <property type="protein sequence ID" value="OCF34819.1"/>
    <property type="molecule type" value="Genomic_DNA"/>
</dbReference>
<reference evidence="3" key="2">
    <citation type="submission" date="2013-12" db="EMBL/GenBank/DDBJ databases">
        <title>Evolution of pathogenesis and genome organization in the Tremellales.</title>
        <authorList>
            <person name="Cuomo C."/>
            <person name="Litvintseva A."/>
            <person name="Heitman J."/>
            <person name="Chen Y."/>
            <person name="Sun S."/>
            <person name="Springer D."/>
            <person name="Dromer F."/>
            <person name="Young S."/>
            <person name="Zeng Q."/>
            <person name="Chapman S."/>
            <person name="Gujja S."/>
            <person name="Saif S."/>
            <person name="Birren B."/>
        </authorList>
    </citation>
    <scope>NUCLEOTIDE SEQUENCE [LARGE SCALE GENOMIC DNA]</scope>
    <source>
        <strain evidence="3">BCC8398</strain>
    </source>
</reference>
<keyword evidence="3" id="KW-1185">Reference proteome</keyword>
<feature type="compositionally biased region" description="Basic and acidic residues" evidence="1">
    <location>
        <begin position="100"/>
        <end position="111"/>
    </location>
</feature>
<feature type="compositionally biased region" description="Basic and acidic residues" evidence="1">
    <location>
        <begin position="53"/>
        <end position="68"/>
    </location>
</feature>
<feature type="region of interest" description="Disordered" evidence="1">
    <location>
        <begin position="141"/>
        <end position="160"/>
    </location>
</feature>
<feature type="region of interest" description="Disordered" evidence="1">
    <location>
        <begin position="211"/>
        <end position="235"/>
    </location>
</feature>
<evidence type="ECO:0000313" key="2">
    <source>
        <dbReference type="EMBL" id="OCF34819.1"/>
    </source>
</evidence>
<feature type="region of interest" description="Disordered" evidence="1">
    <location>
        <begin position="21"/>
        <end position="133"/>
    </location>
</feature>
<protein>
    <submittedName>
        <fullName evidence="2">Uncharacterized protein</fullName>
    </submittedName>
</protein>
<feature type="compositionally biased region" description="Polar residues" evidence="1">
    <location>
        <begin position="145"/>
        <end position="157"/>
    </location>
</feature>
<feature type="compositionally biased region" description="Low complexity" evidence="1">
    <location>
        <begin position="112"/>
        <end position="129"/>
    </location>
</feature>
<dbReference type="Proteomes" id="UP000092666">
    <property type="component" value="Unassembled WGS sequence"/>
</dbReference>
<feature type="compositionally biased region" description="Acidic residues" evidence="1">
    <location>
        <begin position="85"/>
        <end position="95"/>
    </location>
</feature>
<evidence type="ECO:0000313" key="3">
    <source>
        <dbReference type="Proteomes" id="UP000092666"/>
    </source>
</evidence>
<organism evidence="2 3">
    <name type="scientific">Kwoniella heveanensis BCC8398</name>
    <dbReference type="NCBI Taxonomy" id="1296120"/>
    <lineage>
        <taxon>Eukaryota</taxon>
        <taxon>Fungi</taxon>
        <taxon>Dikarya</taxon>
        <taxon>Basidiomycota</taxon>
        <taxon>Agaricomycotina</taxon>
        <taxon>Tremellomycetes</taxon>
        <taxon>Tremellales</taxon>
        <taxon>Cryptococcaceae</taxon>
        <taxon>Kwoniella</taxon>
    </lineage>
</organism>
<gene>
    <name evidence="2" type="ORF">I316_03363</name>
</gene>
<proteinExistence type="predicted"/>
<sequence>MVKLRDVGMGDGMNEAEAMTTLRISDCRSGTAGGSTKRVPTQKSVHPVLGSRRNPDKRITHDEQHESNRFSVASSLRLFVTNPDSESDEEEDDESGVQSPHDRCPIDRKPVDGSTVTPDSPSTSSSSDGLWSTRTMVNGHETARRCTSAQSDSTSSFERSDPLMLKDEYSLVLDSDEYEYLLSLHSLTVRNGLCGPDVVRLSREGRSISFSRACEPSSKQDDASLPQPGGAAADSETAFGTVNHLIERYEVGGPPSHDYRHDDGPDRVSTLPGIRQSYREHLRRIYVSPYNGSPTPNTAWVVVQPPPESVAGVDHTLNLQHGSKQSGNRKRGLVRGGRGGVLKKLKGDHWRLLKK</sequence>
<dbReference type="OrthoDB" id="2565186at2759"/>
<dbReference type="AlphaFoldDB" id="A0A1B9GUV9"/>
<name>A0A1B9GUV9_9TREE</name>
<feature type="region of interest" description="Disordered" evidence="1">
    <location>
        <begin position="319"/>
        <end position="340"/>
    </location>
</feature>
<accession>A0A1B9GUV9</accession>
<reference evidence="2 3" key="1">
    <citation type="submission" date="2013-07" db="EMBL/GenBank/DDBJ databases">
        <title>The Genome Sequence of Cryptococcus heveanensis BCC8398.</title>
        <authorList>
            <consortium name="The Broad Institute Genome Sequencing Platform"/>
            <person name="Cuomo C."/>
            <person name="Litvintseva A."/>
            <person name="Chen Y."/>
            <person name="Heitman J."/>
            <person name="Sun S."/>
            <person name="Springer D."/>
            <person name="Dromer F."/>
            <person name="Young S.K."/>
            <person name="Zeng Q."/>
            <person name="Gargeya S."/>
            <person name="Fitzgerald M."/>
            <person name="Abouelleil A."/>
            <person name="Alvarado L."/>
            <person name="Berlin A.M."/>
            <person name="Chapman S.B."/>
            <person name="Dewar J."/>
            <person name="Goldberg J."/>
            <person name="Griggs A."/>
            <person name="Gujja S."/>
            <person name="Hansen M."/>
            <person name="Howarth C."/>
            <person name="Imamovic A."/>
            <person name="Larimer J."/>
            <person name="McCowan C."/>
            <person name="Murphy C."/>
            <person name="Pearson M."/>
            <person name="Priest M."/>
            <person name="Roberts A."/>
            <person name="Saif S."/>
            <person name="Shea T."/>
            <person name="Sykes S."/>
            <person name="Wortman J."/>
            <person name="Nusbaum C."/>
            <person name="Birren B."/>
        </authorList>
    </citation>
    <scope>NUCLEOTIDE SEQUENCE [LARGE SCALE GENOMIC DNA]</scope>
    <source>
        <strain evidence="2 3">BCC8398</strain>
    </source>
</reference>
<evidence type="ECO:0000256" key="1">
    <source>
        <dbReference type="SAM" id="MobiDB-lite"/>
    </source>
</evidence>